<evidence type="ECO:0000256" key="5">
    <source>
        <dbReference type="ARBA" id="ARBA00022723"/>
    </source>
</evidence>
<dbReference type="GO" id="GO:0098560">
    <property type="term" value="C:cytoplasmic side of late endosome membrane"/>
    <property type="evidence" value="ECO:0007669"/>
    <property type="project" value="TreeGrafter"/>
</dbReference>
<dbReference type="GO" id="GO:0098574">
    <property type="term" value="C:cytoplasmic side of lysosomal membrane"/>
    <property type="evidence" value="ECO:0007669"/>
    <property type="project" value="TreeGrafter"/>
</dbReference>
<organism evidence="11 12">
    <name type="scientific">Albula goreensis</name>
    <dbReference type="NCBI Taxonomy" id="1534307"/>
    <lineage>
        <taxon>Eukaryota</taxon>
        <taxon>Metazoa</taxon>
        <taxon>Chordata</taxon>
        <taxon>Craniata</taxon>
        <taxon>Vertebrata</taxon>
        <taxon>Euteleostomi</taxon>
        <taxon>Actinopterygii</taxon>
        <taxon>Neopterygii</taxon>
        <taxon>Teleostei</taxon>
        <taxon>Albuliformes</taxon>
        <taxon>Albulidae</taxon>
        <taxon>Albula</taxon>
    </lineage>
</organism>
<comment type="similarity">
    <text evidence="4">Belongs to the CDIP1/LITAF family.</text>
</comment>
<keyword evidence="5" id="KW-0479">Metal-binding</keyword>
<feature type="region of interest" description="Disordered" evidence="8">
    <location>
        <begin position="1"/>
        <end position="27"/>
    </location>
</feature>
<dbReference type="PROSITE" id="PS51837">
    <property type="entry name" value="LITAF"/>
    <property type="match status" value="1"/>
</dbReference>
<evidence type="ECO:0000256" key="3">
    <source>
        <dbReference type="ARBA" id="ARBA00004630"/>
    </source>
</evidence>
<proteinExistence type="inferred from homology"/>
<keyword evidence="7 9" id="KW-0472">Membrane</keyword>
<evidence type="ECO:0000256" key="1">
    <source>
        <dbReference type="ARBA" id="ARBA00004125"/>
    </source>
</evidence>
<feature type="transmembrane region" description="Helical" evidence="9">
    <location>
        <begin position="114"/>
        <end position="138"/>
    </location>
</feature>
<dbReference type="PANTHER" id="PTHR23292">
    <property type="entry name" value="LIPOPOLYSACCHARIDE-INDUCED TUMOR NECROSIS FACTOR-ALPHA FACTOR"/>
    <property type="match status" value="1"/>
</dbReference>
<reference evidence="11" key="1">
    <citation type="submission" date="2021-01" db="EMBL/GenBank/DDBJ databases">
        <authorList>
            <person name="Zahm M."/>
            <person name="Roques C."/>
            <person name="Cabau C."/>
            <person name="Klopp C."/>
            <person name="Donnadieu C."/>
            <person name="Jouanno E."/>
            <person name="Lampietro C."/>
            <person name="Louis A."/>
            <person name="Herpin A."/>
            <person name="Echchiki A."/>
            <person name="Berthelot C."/>
            <person name="Parey E."/>
            <person name="Roest-Crollius H."/>
            <person name="Braasch I."/>
            <person name="Postlethwait J."/>
            <person name="Bobe J."/>
            <person name="Montfort J."/>
            <person name="Bouchez O."/>
            <person name="Begum T."/>
            <person name="Mejri S."/>
            <person name="Adams A."/>
            <person name="Chen W.-J."/>
            <person name="Guiguen Y."/>
        </authorList>
    </citation>
    <scope>NUCLEOTIDE SEQUENCE</scope>
    <source>
        <tissue evidence="11">Blood</tissue>
    </source>
</reference>
<gene>
    <name evidence="11" type="ORF">AGOR_G00091230</name>
</gene>
<comment type="caution">
    <text evidence="11">The sequence shown here is derived from an EMBL/GenBank/DDBJ whole genome shotgun (WGS) entry which is preliminary data.</text>
</comment>
<keyword evidence="6" id="KW-0862">Zinc</keyword>
<dbReference type="GO" id="GO:0008270">
    <property type="term" value="F:zinc ion binding"/>
    <property type="evidence" value="ECO:0007669"/>
    <property type="project" value="TreeGrafter"/>
</dbReference>
<dbReference type="EMBL" id="JAERUA010000008">
    <property type="protein sequence ID" value="KAI1896091.1"/>
    <property type="molecule type" value="Genomic_DNA"/>
</dbReference>
<evidence type="ECO:0000313" key="11">
    <source>
        <dbReference type="EMBL" id="KAI1896091.1"/>
    </source>
</evidence>
<dbReference type="Pfam" id="PF10601">
    <property type="entry name" value="zf-LITAF-like"/>
    <property type="match status" value="1"/>
</dbReference>
<accession>A0A8T3DGT6</accession>
<evidence type="ECO:0000313" key="12">
    <source>
        <dbReference type="Proteomes" id="UP000829720"/>
    </source>
</evidence>
<dbReference type="SMART" id="SM00714">
    <property type="entry name" value="LITAF"/>
    <property type="match status" value="1"/>
</dbReference>
<keyword evidence="9" id="KW-1133">Transmembrane helix</keyword>
<dbReference type="InterPro" id="IPR006629">
    <property type="entry name" value="LITAF"/>
</dbReference>
<keyword evidence="9" id="KW-0812">Transmembrane</keyword>
<evidence type="ECO:0000256" key="7">
    <source>
        <dbReference type="ARBA" id="ARBA00023136"/>
    </source>
</evidence>
<dbReference type="InterPro" id="IPR037519">
    <property type="entry name" value="LITAF_fam"/>
</dbReference>
<evidence type="ECO:0000256" key="2">
    <source>
        <dbReference type="ARBA" id="ARBA00004414"/>
    </source>
</evidence>
<evidence type="ECO:0000256" key="8">
    <source>
        <dbReference type="SAM" id="MobiDB-lite"/>
    </source>
</evidence>
<evidence type="ECO:0000256" key="9">
    <source>
        <dbReference type="SAM" id="Phobius"/>
    </source>
</evidence>
<feature type="region of interest" description="Disordered" evidence="8">
    <location>
        <begin position="67"/>
        <end position="88"/>
    </location>
</feature>
<name>A0A8T3DGT6_9TELE</name>
<keyword evidence="12" id="KW-1185">Reference proteome</keyword>
<feature type="domain" description="LITAF" evidence="10">
    <location>
        <begin position="77"/>
        <end position="161"/>
    </location>
</feature>
<dbReference type="PANTHER" id="PTHR23292:SF28">
    <property type="entry name" value="LIPOPOLYSACCHARIDE-INDUCED TUMOR NECROSIS FACTOR-ALPHA FACTOR-LIKE"/>
    <property type="match status" value="1"/>
</dbReference>
<dbReference type="OrthoDB" id="5599753at2759"/>
<dbReference type="GO" id="GO:0005634">
    <property type="term" value="C:nucleus"/>
    <property type="evidence" value="ECO:0007669"/>
    <property type="project" value="TreeGrafter"/>
</dbReference>
<dbReference type="Proteomes" id="UP000829720">
    <property type="component" value="Unassembled WGS sequence"/>
</dbReference>
<evidence type="ECO:0000256" key="6">
    <source>
        <dbReference type="ARBA" id="ARBA00022833"/>
    </source>
</evidence>
<comment type="subcellular location">
    <subcellularLocation>
        <location evidence="1">Endosome membrane</location>
        <topology evidence="1">Peripheral membrane protein</topology>
        <orientation evidence="1">Cytoplasmic side</orientation>
    </subcellularLocation>
    <subcellularLocation>
        <location evidence="2">Late endosome membrane</location>
    </subcellularLocation>
    <subcellularLocation>
        <location evidence="3">Lysosome membrane</location>
        <topology evidence="3">Peripheral membrane protein</topology>
        <orientation evidence="3">Cytoplasmic side</orientation>
    </subcellularLocation>
</comment>
<protein>
    <recommendedName>
        <fullName evidence="10">LITAF domain-containing protein</fullName>
    </recommendedName>
</protein>
<sequence>MTATGDQEMSTSDAPPPPDGTPDGAAFEEVKVYHLHTPFNPPEYTESTVVQTEETVVQTMETVVQAETPVPGNESPPPQKFVSHETELGRSPGTTTCVSCEKQVLTNVEYKVGAYAWIMCIVFILFGLVICCCIIPFLAKHFKDAYHTCPLCNRVLHIEKKSCC</sequence>
<dbReference type="AlphaFoldDB" id="A0A8T3DGT6"/>
<evidence type="ECO:0000256" key="4">
    <source>
        <dbReference type="ARBA" id="ARBA00005975"/>
    </source>
</evidence>
<evidence type="ECO:0000259" key="10">
    <source>
        <dbReference type="PROSITE" id="PS51837"/>
    </source>
</evidence>